<dbReference type="EMBL" id="CP136920">
    <property type="protein sequence ID" value="WOO43284.1"/>
    <property type="molecule type" value="Genomic_DNA"/>
</dbReference>
<name>A0AAQ3LEU9_9BACT</name>
<reference evidence="2 3" key="1">
    <citation type="submission" date="2023-10" db="EMBL/GenBank/DDBJ databases">
        <title>Rubellicoccus peritrichatus gen. nov., sp. nov., isolated from an algae of coral reef tank.</title>
        <authorList>
            <person name="Luo J."/>
        </authorList>
    </citation>
    <scope>NUCLEOTIDE SEQUENCE [LARGE SCALE GENOMIC DNA]</scope>
    <source>
        <strain evidence="2 3">CR14</strain>
    </source>
</reference>
<keyword evidence="1" id="KW-0732">Signal</keyword>
<dbReference type="KEGG" id="puo:RZN69_09295"/>
<accession>A0AAQ3LEU9</accession>
<organism evidence="2 3">
    <name type="scientific">Rubellicoccus peritrichatus</name>
    <dbReference type="NCBI Taxonomy" id="3080537"/>
    <lineage>
        <taxon>Bacteria</taxon>
        <taxon>Pseudomonadati</taxon>
        <taxon>Verrucomicrobiota</taxon>
        <taxon>Opitutia</taxon>
        <taxon>Puniceicoccales</taxon>
        <taxon>Cerasicoccaceae</taxon>
        <taxon>Rubellicoccus</taxon>
    </lineage>
</organism>
<dbReference type="Proteomes" id="UP001304300">
    <property type="component" value="Chromosome"/>
</dbReference>
<evidence type="ECO:0000256" key="1">
    <source>
        <dbReference type="SAM" id="SignalP"/>
    </source>
</evidence>
<feature type="chain" id="PRO_5042872959" description="PEP-CTERM protein-sorting domain-containing protein" evidence="1">
    <location>
        <begin position="23"/>
        <end position="271"/>
    </location>
</feature>
<dbReference type="RefSeq" id="WP_317835830.1">
    <property type="nucleotide sequence ID" value="NZ_CP136920.1"/>
</dbReference>
<dbReference type="AlphaFoldDB" id="A0AAQ3LEU9"/>
<evidence type="ECO:0008006" key="4">
    <source>
        <dbReference type="Google" id="ProtNLM"/>
    </source>
</evidence>
<gene>
    <name evidence="2" type="ORF">RZN69_09295</name>
</gene>
<keyword evidence="3" id="KW-1185">Reference proteome</keyword>
<evidence type="ECO:0000313" key="2">
    <source>
        <dbReference type="EMBL" id="WOO43284.1"/>
    </source>
</evidence>
<sequence length="271" mass="28655">MIKIKTHHLLPLISLCTLTASANILVEWDFENASDPGTNQTFSTATTTPASGVTINAPVAGANRIDIPSTLSGTNSRKTLSVSDVTNAGGSVALGDIELQFSPFLIQGVWPTPDAVFDDDYLEFEVSPDSGNQILSANLSYDVRILTGSDTTGGLSVESAVYFSTDGGTNWTMEGDDSTSVSSAGFHNTLDTHSISLSNITQSTLVRIALSDNSSSSAAFADSNTRKAINLDNIRLEGTVSPIPEPSMIGLGTGLTVLFYSCFCRRKEKEV</sequence>
<protein>
    <recommendedName>
        <fullName evidence="4">PEP-CTERM protein-sorting domain-containing protein</fullName>
    </recommendedName>
</protein>
<feature type="signal peptide" evidence="1">
    <location>
        <begin position="1"/>
        <end position="22"/>
    </location>
</feature>
<evidence type="ECO:0000313" key="3">
    <source>
        <dbReference type="Proteomes" id="UP001304300"/>
    </source>
</evidence>
<proteinExistence type="predicted"/>